<evidence type="ECO:0000313" key="2">
    <source>
        <dbReference type="EMBL" id="ORX57363.1"/>
    </source>
</evidence>
<comment type="caution">
    <text evidence="2">The sequence shown here is derived from an EMBL/GenBank/DDBJ whole genome shotgun (WGS) entry which is preliminary data.</text>
</comment>
<evidence type="ECO:0000313" key="3">
    <source>
        <dbReference type="Proteomes" id="UP000242146"/>
    </source>
</evidence>
<dbReference type="OrthoDB" id="671439at2759"/>
<reference evidence="2 3" key="1">
    <citation type="submission" date="2016-07" db="EMBL/GenBank/DDBJ databases">
        <title>Pervasive Adenine N6-methylation of Active Genes in Fungi.</title>
        <authorList>
            <consortium name="DOE Joint Genome Institute"/>
            <person name="Mondo S.J."/>
            <person name="Dannebaum R.O."/>
            <person name="Kuo R.C."/>
            <person name="Labutti K."/>
            <person name="Haridas S."/>
            <person name="Kuo A."/>
            <person name="Salamov A."/>
            <person name="Ahrendt S.R."/>
            <person name="Lipzen A."/>
            <person name="Sullivan W."/>
            <person name="Andreopoulos W.B."/>
            <person name="Clum A."/>
            <person name="Lindquist E."/>
            <person name="Daum C."/>
            <person name="Ramamoorthy G.K."/>
            <person name="Gryganskyi A."/>
            <person name="Culley D."/>
            <person name="Magnuson J.K."/>
            <person name="James T.Y."/>
            <person name="O'Malley M.A."/>
            <person name="Stajich J.E."/>
            <person name="Spatafora J.W."/>
            <person name="Visel A."/>
            <person name="Grigoriev I.V."/>
        </authorList>
    </citation>
    <scope>NUCLEOTIDE SEQUENCE [LARGE SCALE GENOMIC DNA]</scope>
    <source>
        <strain evidence="2 3">NRRL 3301</strain>
    </source>
</reference>
<dbReference type="Proteomes" id="UP000242146">
    <property type="component" value="Unassembled WGS sequence"/>
</dbReference>
<keyword evidence="3" id="KW-1185">Reference proteome</keyword>
<protein>
    <submittedName>
        <fullName evidence="2">Transferase</fullName>
    </submittedName>
</protein>
<dbReference type="STRING" id="101127.A0A1X2GMJ8"/>
<dbReference type="Gene3D" id="3.30.559.10">
    <property type="entry name" value="Chloramphenicol acetyltransferase-like domain"/>
    <property type="match status" value="2"/>
</dbReference>
<keyword evidence="1 2" id="KW-0808">Transferase</keyword>
<dbReference type="EMBL" id="MCGT01000008">
    <property type="protein sequence ID" value="ORX57363.1"/>
    <property type="molecule type" value="Genomic_DNA"/>
</dbReference>
<evidence type="ECO:0000256" key="1">
    <source>
        <dbReference type="ARBA" id="ARBA00022679"/>
    </source>
</evidence>
<name>A0A1X2GMJ8_9FUNG</name>
<dbReference type="GO" id="GO:0016747">
    <property type="term" value="F:acyltransferase activity, transferring groups other than amino-acyl groups"/>
    <property type="evidence" value="ECO:0007669"/>
    <property type="project" value="TreeGrafter"/>
</dbReference>
<dbReference type="InterPro" id="IPR050317">
    <property type="entry name" value="Plant_Fungal_Acyltransferase"/>
</dbReference>
<proteinExistence type="predicted"/>
<gene>
    <name evidence="2" type="ORF">DM01DRAFT_1381931</name>
</gene>
<accession>A0A1X2GMJ8</accession>
<dbReference type="PANTHER" id="PTHR31642:SF310">
    <property type="entry name" value="FATTY ALCOHOL:CAFFEOYL-COA ACYLTRANSFERASE"/>
    <property type="match status" value="1"/>
</dbReference>
<dbReference type="PANTHER" id="PTHR31642">
    <property type="entry name" value="TRICHOTHECENE 3-O-ACETYLTRANSFERASE"/>
    <property type="match status" value="1"/>
</dbReference>
<sequence length="470" mass="54067">MAPLPRIHLTRREWIKPATVTSEDKRRMALSDWDVVMYKSYTPLLLFYPNTNNAEGFMNTAMLLDSLRHVLNDFYPLAGRLVDVGNGRDEIECNDAGVLFQETTYQEELNTFVEDGYLPHQLDYHHMFPIHFYCSNQDPLLGIQVNRFLDGGVALGVMILHKIADAYSACLFLDAWAKQARGVAFAKGVFKRTLLAFPSNTVITDEAISHYREEHRAFNPKHHRLRMDPNQQKFSRTSPNGPLPLKSIVLEFHSDGLHQCKKDAHTQQMIDNKIWLSTKDALFGMLFRAIVRSRKVGPDQPVRFLFGINGRSKLKNVKDMDFYFGNWIITRSVTTSRKEVSETTVVEAALAFRQQINTLRSSLFHSISKIYTMNEDMTVHYLTYQPNSDTQFTASDASMLPFWRLDFGFGRPDRTRGYITSGGNGCMIMFGRSDNAKNAMYDVQIQMDADCIKRFIEDPEVQKYANRILY</sequence>
<dbReference type="AlphaFoldDB" id="A0A1X2GMJ8"/>
<dbReference type="InterPro" id="IPR023213">
    <property type="entry name" value="CAT-like_dom_sf"/>
</dbReference>
<organism evidence="2 3">
    <name type="scientific">Hesseltinella vesiculosa</name>
    <dbReference type="NCBI Taxonomy" id="101127"/>
    <lineage>
        <taxon>Eukaryota</taxon>
        <taxon>Fungi</taxon>
        <taxon>Fungi incertae sedis</taxon>
        <taxon>Mucoromycota</taxon>
        <taxon>Mucoromycotina</taxon>
        <taxon>Mucoromycetes</taxon>
        <taxon>Mucorales</taxon>
        <taxon>Cunninghamellaceae</taxon>
        <taxon>Hesseltinella</taxon>
    </lineage>
</organism>
<dbReference type="Pfam" id="PF02458">
    <property type="entry name" value="Transferase"/>
    <property type="match status" value="1"/>
</dbReference>